<keyword evidence="3" id="KW-1185">Reference proteome</keyword>
<dbReference type="EMBL" id="KN817636">
    <property type="protein sequence ID" value="KJA15753.1"/>
    <property type="molecule type" value="Genomic_DNA"/>
</dbReference>
<evidence type="ECO:0000313" key="3">
    <source>
        <dbReference type="Proteomes" id="UP000054270"/>
    </source>
</evidence>
<dbReference type="AlphaFoldDB" id="A0A0D2LY09"/>
<reference evidence="3" key="1">
    <citation type="submission" date="2014-04" db="EMBL/GenBank/DDBJ databases">
        <title>Evolutionary Origins and Diversification of the Mycorrhizal Mutualists.</title>
        <authorList>
            <consortium name="DOE Joint Genome Institute"/>
            <consortium name="Mycorrhizal Genomics Consortium"/>
            <person name="Kohler A."/>
            <person name="Kuo A."/>
            <person name="Nagy L.G."/>
            <person name="Floudas D."/>
            <person name="Copeland A."/>
            <person name="Barry K.W."/>
            <person name="Cichocki N."/>
            <person name="Veneault-Fourrey C."/>
            <person name="LaButti K."/>
            <person name="Lindquist E.A."/>
            <person name="Lipzen A."/>
            <person name="Lundell T."/>
            <person name="Morin E."/>
            <person name="Murat C."/>
            <person name="Riley R."/>
            <person name="Ohm R."/>
            <person name="Sun H."/>
            <person name="Tunlid A."/>
            <person name="Henrissat B."/>
            <person name="Grigoriev I.V."/>
            <person name="Hibbett D.S."/>
            <person name="Martin F."/>
        </authorList>
    </citation>
    <scope>NUCLEOTIDE SEQUENCE [LARGE SCALE GENOMIC DNA]</scope>
    <source>
        <strain evidence="3">FD-334 SS-4</strain>
    </source>
</reference>
<protein>
    <submittedName>
        <fullName evidence="2">Uncharacterized protein</fullName>
    </submittedName>
</protein>
<dbReference type="Proteomes" id="UP000054270">
    <property type="component" value="Unassembled WGS sequence"/>
</dbReference>
<name>A0A0D2LY09_HYPSF</name>
<organism evidence="2 3">
    <name type="scientific">Hypholoma sublateritium (strain FD-334 SS-4)</name>
    <dbReference type="NCBI Taxonomy" id="945553"/>
    <lineage>
        <taxon>Eukaryota</taxon>
        <taxon>Fungi</taxon>
        <taxon>Dikarya</taxon>
        <taxon>Basidiomycota</taxon>
        <taxon>Agaricomycotina</taxon>
        <taxon>Agaricomycetes</taxon>
        <taxon>Agaricomycetidae</taxon>
        <taxon>Agaricales</taxon>
        <taxon>Agaricineae</taxon>
        <taxon>Strophariaceae</taxon>
        <taxon>Hypholoma</taxon>
    </lineage>
</organism>
<accession>A0A0D2LY09</accession>
<feature type="region of interest" description="Disordered" evidence="1">
    <location>
        <begin position="1"/>
        <end position="38"/>
    </location>
</feature>
<evidence type="ECO:0000313" key="2">
    <source>
        <dbReference type="EMBL" id="KJA15753.1"/>
    </source>
</evidence>
<proteinExistence type="predicted"/>
<evidence type="ECO:0000256" key="1">
    <source>
        <dbReference type="SAM" id="MobiDB-lite"/>
    </source>
</evidence>
<gene>
    <name evidence="2" type="ORF">HYPSUDRAFT_337875</name>
</gene>
<sequence length="193" mass="20091">MDGGIPLPRTRQRTKGVPDYLSVGPGGRPTPPPSACPGARAAYGQPIGCATPRGASSEPEPPTFLARPIPSFVPGSPPLWDGMRRGHGLVGYALLRAAAAAQRARALVRRTVRAHVVLAHLPCAVHPFFIPGSPVSIPGAQPRGAPVHRAHADSIYSRRAMSIRSARSGSTRRIRHIPALGGHAAGACAAMRG</sequence>